<feature type="domain" description="Putative restriction endonuclease" evidence="1">
    <location>
        <begin position="13"/>
        <end position="167"/>
    </location>
</feature>
<evidence type="ECO:0000313" key="2">
    <source>
        <dbReference type="EMBL" id="KWT89817.1"/>
    </source>
</evidence>
<name>A0ABR5SGK3_9BACT</name>
<organism evidence="2 3">
    <name type="scientific">Candidatus Magnetominusculus xianensis</name>
    <dbReference type="NCBI Taxonomy" id="1748249"/>
    <lineage>
        <taxon>Bacteria</taxon>
        <taxon>Pseudomonadati</taxon>
        <taxon>Nitrospirota</taxon>
        <taxon>Nitrospiria</taxon>
        <taxon>Nitrospirales</taxon>
        <taxon>Nitrospiraceae</taxon>
        <taxon>Candidatus Magnetominusculus</taxon>
    </lineage>
</organism>
<dbReference type="RefSeq" id="WP_085051848.1">
    <property type="nucleotide sequence ID" value="NZ_LNQR01000037.1"/>
</dbReference>
<evidence type="ECO:0000259" key="1">
    <source>
        <dbReference type="Pfam" id="PF05685"/>
    </source>
</evidence>
<dbReference type="InterPro" id="IPR011335">
    <property type="entry name" value="Restrct_endonuc-II-like"/>
</dbReference>
<dbReference type="Pfam" id="PF05685">
    <property type="entry name" value="Uma2"/>
    <property type="match status" value="1"/>
</dbReference>
<dbReference type="CDD" id="cd06260">
    <property type="entry name" value="DUF820-like"/>
    <property type="match status" value="1"/>
</dbReference>
<dbReference type="Gene3D" id="3.90.1570.10">
    <property type="entry name" value="tt1808, chain A"/>
    <property type="match status" value="1"/>
</dbReference>
<dbReference type="PANTHER" id="PTHR34107">
    <property type="entry name" value="SLL0198 PROTEIN-RELATED"/>
    <property type="match status" value="1"/>
</dbReference>
<reference evidence="2 3" key="1">
    <citation type="submission" date="2015-11" db="EMBL/GenBank/DDBJ databases">
        <authorList>
            <person name="Lin W."/>
        </authorList>
    </citation>
    <scope>NUCLEOTIDE SEQUENCE [LARGE SCALE GENOMIC DNA]</scope>
    <source>
        <strain evidence="2 3">HCH-1</strain>
    </source>
</reference>
<dbReference type="Proteomes" id="UP000060487">
    <property type="component" value="Unassembled WGS sequence"/>
</dbReference>
<protein>
    <recommendedName>
        <fullName evidence="1">Putative restriction endonuclease domain-containing protein</fullName>
    </recommendedName>
</protein>
<sequence>MDALTLELDLDLTEIINGEEVMSPSPHSKHQKITRKLNRLIDRHVEANGLGELFFSPLDVILEAGVNRLQPDILFIRKDNTAIIKDWIRGVPDMVCEIVSPGSYDKDVSVKKAIYEKYGVPEYWIVLPDFRAIEILYIDNCKYIRHSYAEIDGMVTSKAIKGLQININDIFED</sequence>
<accession>A0ABR5SGK3</accession>
<dbReference type="SUPFAM" id="SSF52980">
    <property type="entry name" value="Restriction endonuclease-like"/>
    <property type="match status" value="1"/>
</dbReference>
<gene>
    <name evidence="2" type="ORF">ASN18_1204</name>
</gene>
<dbReference type="EMBL" id="LNQR01000037">
    <property type="protein sequence ID" value="KWT89817.1"/>
    <property type="molecule type" value="Genomic_DNA"/>
</dbReference>
<proteinExistence type="predicted"/>
<keyword evidence="3" id="KW-1185">Reference proteome</keyword>
<evidence type="ECO:0000313" key="3">
    <source>
        <dbReference type="Proteomes" id="UP000060487"/>
    </source>
</evidence>
<dbReference type="InterPro" id="IPR008538">
    <property type="entry name" value="Uma2"/>
</dbReference>
<dbReference type="PANTHER" id="PTHR34107:SF4">
    <property type="entry name" value="SLL1222 PROTEIN"/>
    <property type="match status" value="1"/>
</dbReference>
<dbReference type="InterPro" id="IPR012296">
    <property type="entry name" value="Nuclease_put_TT1808"/>
</dbReference>
<comment type="caution">
    <text evidence="2">The sequence shown here is derived from an EMBL/GenBank/DDBJ whole genome shotgun (WGS) entry which is preliminary data.</text>
</comment>